<name>A0ABR4B904_9LECA</name>
<keyword evidence="3" id="KW-1185">Reference proteome</keyword>
<proteinExistence type="predicted"/>
<protein>
    <submittedName>
        <fullName evidence="2">Uncharacterized protein</fullName>
    </submittedName>
</protein>
<gene>
    <name evidence="2" type="ORF">ABVK25_007472</name>
</gene>
<evidence type="ECO:0000313" key="2">
    <source>
        <dbReference type="EMBL" id="KAL2052313.1"/>
    </source>
</evidence>
<dbReference type="Proteomes" id="UP001590951">
    <property type="component" value="Unassembled WGS sequence"/>
</dbReference>
<feature type="signal peptide" evidence="1">
    <location>
        <begin position="1"/>
        <end position="17"/>
    </location>
</feature>
<reference evidence="2 3" key="1">
    <citation type="submission" date="2024-09" db="EMBL/GenBank/DDBJ databases">
        <title>Rethinking Asexuality: The Enigmatic Case of Functional Sexual Genes in Lepraria (Stereocaulaceae).</title>
        <authorList>
            <person name="Doellman M."/>
            <person name="Sun Y."/>
            <person name="Barcenas-Pena A."/>
            <person name="Lumbsch H.T."/>
            <person name="Grewe F."/>
        </authorList>
    </citation>
    <scope>NUCLEOTIDE SEQUENCE [LARGE SCALE GENOMIC DNA]</scope>
    <source>
        <strain evidence="2 3">Grewe 0041</strain>
    </source>
</reference>
<sequence>MQLTALLLTTAAAFASAQIVFDNTTDSYVCLATSGNFCAEPSLKITIIIRCTGTVGQPGNCNDNLAGVPPAGLKSNALCYQSSSTAGDAACSLNGIVYPETGGNPFSINGTNTTTTTNGSTSSSTAAQLITASARNPSLTASAVTSTDYVIATASSVPLLMAMVTTVVAPYPTPTLINGTGGLIIVSATGGVPKPTETFVGGAGALEAGAWVLHAGLIAAAVFL</sequence>
<dbReference type="EMBL" id="JBHFEH010000028">
    <property type="protein sequence ID" value="KAL2052313.1"/>
    <property type="molecule type" value="Genomic_DNA"/>
</dbReference>
<evidence type="ECO:0000313" key="3">
    <source>
        <dbReference type="Proteomes" id="UP001590951"/>
    </source>
</evidence>
<organism evidence="2 3">
    <name type="scientific">Lepraria finkii</name>
    <dbReference type="NCBI Taxonomy" id="1340010"/>
    <lineage>
        <taxon>Eukaryota</taxon>
        <taxon>Fungi</taxon>
        <taxon>Dikarya</taxon>
        <taxon>Ascomycota</taxon>
        <taxon>Pezizomycotina</taxon>
        <taxon>Lecanoromycetes</taxon>
        <taxon>OSLEUM clade</taxon>
        <taxon>Lecanoromycetidae</taxon>
        <taxon>Lecanorales</taxon>
        <taxon>Lecanorineae</taxon>
        <taxon>Stereocaulaceae</taxon>
        <taxon>Lepraria</taxon>
    </lineage>
</organism>
<feature type="chain" id="PRO_5046972481" evidence="1">
    <location>
        <begin position="18"/>
        <end position="224"/>
    </location>
</feature>
<comment type="caution">
    <text evidence="2">The sequence shown here is derived from an EMBL/GenBank/DDBJ whole genome shotgun (WGS) entry which is preliminary data.</text>
</comment>
<accession>A0ABR4B904</accession>
<keyword evidence="1" id="KW-0732">Signal</keyword>
<evidence type="ECO:0000256" key="1">
    <source>
        <dbReference type="SAM" id="SignalP"/>
    </source>
</evidence>